<dbReference type="AlphaFoldDB" id="A0AA42W1V9"/>
<dbReference type="Proteomes" id="UP001161294">
    <property type="component" value="Unassembled WGS sequence"/>
</dbReference>
<dbReference type="RefSeq" id="WP_279853734.1">
    <property type="nucleotide sequence ID" value="NZ_JAOCIA010000015.1"/>
</dbReference>
<organism evidence="2 3">
    <name type="scientific">Comamonas aquatica</name>
    <dbReference type="NCBI Taxonomy" id="225991"/>
    <lineage>
        <taxon>Bacteria</taxon>
        <taxon>Pseudomonadati</taxon>
        <taxon>Pseudomonadota</taxon>
        <taxon>Betaproteobacteria</taxon>
        <taxon>Burkholderiales</taxon>
        <taxon>Comamonadaceae</taxon>
        <taxon>Comamonas</taxon>
    </lineage>
</organism>
<evidence type="ECO:0000256" key="1">
    <source>
        <dbReference type="SAM" id="MobiDB-lite"/>
    </source>
</evidence>
<gene>
    <name evidence="2" type="ORF">N5J23_09520</name>
</gene>
<feature type="region of interest" description="Disordered" evidence="1">
    <location>
        <begin position="1"/>
        <end position="25"/>
    </location>
</feature>
<proteinExistence type="predicted"/>
<evidence type="ECO:0000313" key="3">
    <source>
        <dbReference type="Proteomes" id="UP001161294"/>
    </source>
</evidence>
<protein>
    <submittedName>
        <fullName evidence="2">Uncharacterized protein</fullName>
    </submittedName>
</protein>
<reference evidence="2" key="1">
    <citation type="submission" date="2022-09" db="EMBL/GenBank/DDBJ databases">
        <title>Intensive care unit water sources are persistently colonized with multi-drug resistant bacteria and are the site of extensive horizontal gene transfer of antibiotic resistance genes.</title>
        <authorList>
            <person name="Diorio-Toth L."/>
        </authorList>
    </citation>
    <scope>NUCLEOTIDE SEQUENCE</scope>
    <source>
        <strain evidence="2">GD03686</strain>
    </source>
</reference>
<name>A0AA42W1V9_9BURK</name>
<accession>A0AA42W1V9</accession>
<comment type="caution">
    <text evidence="2">The sequence shown here is derived from an EMBL/GenBank/DDBJ whole genome shotgun (WGS) entry which is preliminary data.</text>
</comment>
<dbReference type="EMBL" id="JAOCJW010000016">
    <property type="protein sequence ID" value="MDH2005782.1"/>
    <property type="molecule type" value="Genomic_DNA"/>
</dbReference>
<sequence length="64" mass="6935">MTAGWQHTAPAARRAAPHNNTCAPAGHAAQDFSKIRAVRAEVKKASTHFCMEAIDQPTLDALFF</sequence>
<evidence type="ECO:0000313" key="2">
    <source>
        <dbReference type="EMBL" id="MDH2005782.1"/>
    </source>
</evidence>
<feature type="compositionally biased region" description="Low complexity" evidence="1">
    <location>
        <begin position="7"/>
        <end position="21"/>
    </location>
</feature>